<dbReference type="AlphaFoldDB" id="A0A077ZHT4"/>
<name>A0A077ZHT4_TRITR</name>
<dbReference type="SUPFAM" id="SSF49354">
    <property type="entry name" value="PapD-like"/>
    <property type="match status" value="1"/>
</dbReference>
<evidence type="ECO:0000256" key="1">
    <source>
        <dbReference type="RuleBase" id="RU003425"/>
    </source>
</evidence>
<reference evidence="4" key="1">
    <citation type="submission" date="2014-01" db="EMBL/GenBank/DDBJ databases">
        <authorList>
            <person name="Aslett M."/>
        </authorList>
    </citation>
    <scope>NUCLEOTIDE SEQUENCE</scope>
</reference>
<protein>
    <recommendedName>
        <fullName evidence="1">Major sperm protein</fullName>
    </recommendedName>
</protein>
<dbReference type="STRING" id="36087.A0A077ZHT4"/>
<keyword evidence="5" id="KW-1185">Reference proteome</keyword>
<evidence type="ECO:0000313" key="5">
    <source>
        <dbReference type="Proteomes" id="UP000030665"/>
    </source>
</evidence>
<accession>A0A077ZHT4</accession>
<dbReference type="PROSITE" id="PS50202">
    <property type="entry name" value="MSP"/>
    <property type="match status" value="1"/>
</dbReference>
<dbReference type="InterPro" id="IPR013783">
    <property type="entry name" value="Ig-like_fold"/>
</dbReference>
<dbReference type="InterPro" id="IPR008962">
    <property type="entry name" value="PapD-like_sf"/>
</dbReference>
<feature type="compositionally biased region" description="Polar residues" evidence="2">
    <location>
        <begin position="177"/>
        <end position="191"/>
    </location>
</feature>
<dbReference type="EMBL" id="HG806788">
    <property type="protein sequence ID" value="CDW59926.1"/>
    <property type="molecule type" value="Genomic_DNA"/>
</dbReference>
<dbReference type="InterPro" id="IPR000535">
    <property type="entry name" value="MSP_dom"/>
</dbReference>
<dbReference type="Gene3D" id="2.60.40.10">
    <property type="entry name" value="Immunoglobulins"/>
    <property type="match status" value="1"/>
</dbReference>
<feature type="region of interest" description="Disordered" evidence="2">
    <location>
        <begin position="158"/>
        <end position="191"/>
    </location>
</feature>
<evidence type="ECO:0000313" key="4">
    <source>
        <dbReference type="EMBL" id="CDW59926.1"/>
    </source>
</evidence>
<dbReference type="Proteomes" id="UP000030665">
    <property type="component" value="Unassembled WGS sequence"/>
</dbReference>
<dbReference type="Pfam" id="PF00635">
    <property type="entry name" value="Motile_Sperm"/>
    <property type="match status" value="1"/>
</dbReference>
<evidence type="ECO:0000259" key="3">
    <source>
        <dbReference type="PROSITE" id="PS50202"/>
    </source>
</evidence>
<organism evidence="4 5">
    <name type="scientific">Trichuris trichiura</name>
    <name type="common">Whipworm</name>
    <name type="synonym">Trichocephalus trichiurus</name>
    <dbReference type="NCBI Taxonomy" id="36087"/>
    <lineage>
        <taxon>Eukaryota</taxon>
        <taxon>Metazoa</taxon>
        <taxon>Ecdysozoa</taxon>
        <taxon>Nematoda</taxon>
        <taxon>Enoplea</taxon>
        <taxon>Dorylaimia</taxon>
        <taxon>Trichinellida</taxon>
        <taxon>Trichuridae</taxon>
        <taxon>Trichuris</taxon>
    </lineage>
</organism>
<reference evidence="4" key="2">
    <citation type="submission" date="2014-03" db="EMBL/GenBank/DDBJ databases">
        <title>The whipworm genome and dual-species transcriptomics of an intimate host-pathogen interaction.</title>
        <authorList>
            <person name="Foth B.J."/>
            <person name="Tsai I.J."/>
            <person name="Reid A.J."/>
            <person name="Bancroft A.J."/>
            <person name="Nichol S."/>
            <person name="Tracey A."/>
            <person name="Holroyd N."/>
            <person name="Cotton J.A."/>
            <person name="Stanley E.J."/>
            <person name="Zarowiecki M."/>
            <person name="Liu J.Z."/>
            <person name="Huckvale T."/>
            <person name="Cooper P.J."/>
            <person name="Grencis R.K."/>
            <person name="Berriman M."/>
        </authorList>
    </citation>
    <scope>NUCLEOTIDE SEQUENCE [LARGE SCALE GENOMIC DNA]</scope>
</reference>
<keyword evidence="1" id="KW-0206">Cytoskeleton</keyword>
<evidence type="ECO:0000256" key="2">
    <source>
        <dbReference type="SAM" id="MobiDB-lite"/>
    </source>
</evidence>
<proteinExistence type="predicted"/>
<sequence length="191" mass="21525">MQFEKGTLEIVPSDVLHFCGDAGVAQITYLQFYNNSKEYAVYRLRSTSPAEIGFEPAFGILEPFQLQKVIVHCTLLRDQHGQQNKERCTVMARLIPDGFEGKEVNDNMETKTSSDYIEKMYRLEIRYDLDSCDILQPTTSSGHLAFRNVVIKKTSKVSSGFERNDSDDSGTYEFGSISDSDYSNGVGSDLE</sequence>
<feature type="domain" description="MSP" evidence="3">
    <location>
        <begin position="7"/>
        <end position="126"/>
    </location>
</feature>
<keyword evidence="1" id="KW-0963">Cytoplasm</keyword>
<gene>
    <name evidence="4" type="ORF">TTRE_0000827301</name>
</gene>
<comment type="function">
    <text evidence="1">Central component in molecular interactions underlying sperm crawling. Forms an extensive filament system that extends from sperm villipoda, along the leading edge of the pseudopod.</text>
</comment>